<dbReference type="PANTHER" id="PTHR42918">
    <property type="entry name" value="LYSYL-TRNA SYNTHETASE"/>
    <property type="match status" value="1"/>
</dbReference>
<dbReference type="PROSITE" id="PS50862">
    <property type="entry name" value="AA_TRNA_LIGASE_II"/>
    <property type="match status" value="1"/>
</dbReference>
<keyword evidence="7" id="KW-0963">Cytoplasm</keyword>
<evidence type="ECO:0000256" key="6">
    <source>
        <dbReference type="ARBA" id="ARBA00048573"/>
    </source>
</evidence>
<proteinExistence type="inferred from homology"/>
<evidence type="ECO:0000256" key="8">
    <source>
        <dbReference type="RuleBase" id="RU000336"/>
    </source>
</evidence>
<keyword evidence="2 7" id="KW-0479">Metal-binding</keyword>
<dbReference type="GO" id="GO:0000287">
    <property type="term" value="F:magnesium ion binding"/>
    <property type="evidence" value="ECO:0007669"/>
    <property type="project" value="UniProtKB-UniRule"/>
</dbReference>
<dbReference type="GO" id="GO:0005829">
    <property type="term" value="C:cytosol"/>
    <property type="evidence" value="ECO:0007669"/>
    <property type="project" value="TreeGrafter"/>
</dbReference>
<dbReference type="InterPro" id="IPR012340">
    <property type="entry name" value="NA-bd_OB-fold"/>
</dbReference>
<comment type="caution">
    <text evidence="10">The sequence shown here is derived from an EMBL/GenBank/DDBJ whole genome shotgun (WGS) entry which is preliminary data.</text>
</comment>
<evidence type="ECO:0000256" key="4">
    <source>
        <dbReference type="ARBA" id="ARBA00022840"/>
    </source>
</evidence>
<protein>
    <recommendedName>
        <fullName evidence="7">Lysine--tRNA ligase</fullName>
        <ecNumber evidence="7">6.1.1.6</ecNumber>
    </recommendedName>
    <alternativeName>
        <fullName evidence="7">Lysyl-tRNA synthetase</fullName>
        <shortName evidence="7">LysRS</shortName>
    </alternativeName>
</protein>
<dbReference type="GO" id="GO:0004824">
    <property type="term" value="F:lysine-tRNA ligase activity"/>
    <property type="evidence" value="ECO:0007669"/>
    <property type="project" value="UniProtKB-UniRule"/>
</dbReference>
<keyword evidence="7" id="KW-0648">Protein biosynthesis</keyword>
<dbReference type="InterPro" id="IPR006195">
    <property type="entry name" value="aa-tRNA-synth_II"/>
</dbReference>
<evidence type="ECO:0000256" key="5">
    <source>
        <dbReference type="ARBA" id="ARBA00023146"/>
    </source>
</evidence>
<keyword evidence="4 7" id="KW-0067">ATP-binding</keyword>
<dbReference type="EC" id="6.1.1.6" evidence="7"/>
<dbReference type="NCBIfam" id="TIGR00499">
    <property type="entry name" value="lysS_bact"/>
    <property type="match status" value="1"/>
</dbReference>
<gene>
    <name evidence="7" type="primary">lysS</name>
    <name evidence="10" type="ORF">A2848_02145</name>
</gene>
<feature type="binding site" evidence="7">
    <location>
        <position position="411"/>
    </location>
    <ligand>
        <name>Mg(2+)</name>
        <dbReference type="ChEBI" id="CHEBI:18420"/>
        <label>2</label>
    </ligand>
</feature>
<dbReference type="GO" id="GO:0005524">
    <property type="term" value="F:ATP binding"/>
    <property type="evidence" value="ECO:0007669"/>
    <property type="project" value="UniProtKB-UniRule"/>
</dbReference>
<name>A0A1F6LRH9_9BACT</name>
<dbReference type="PANTHER" id="PTHR42918:SF15">
    <property type="entry name" value="LYSINE--TRNA LIGASE, CHLOROPLASTIC_MITOCHONDRIAL"/>
    <property type="match status" value="1"/>
</dbReference>
<comment type="cofactor">
    <cofactor evidence="7 8">
        <name>Mg(2+)</name>
        <dbReference type="ChEBI" id="CHEBI:18420"/>
    </cofactor>
    <text evidence="7 8">Binds 3 Mg(2+) ions per subunit.</text>
</comment>
<dbReference type="NCBIfam" id="NF001756">
    <property type="entry name" value="PRK00484.1"/>
    <property type="match status" value="1"/>
</dbReference>
<dbReference type="CDD" id="cd00775">
    <property type="entry name" value="LysRS_core"/>
    <property type="match status" value="1"/>
</dbReference>
<dbReference type="CDD" id="cd04322">
    <property type="entry name" value="LysRS_N"/>
    <property type="match status" value="1"/>
</dbReference>
<dbReference type="Proteomes" id="UP000176329">
    <property type="component" value="Unassembled WGS sequence"/>
</dbReference>
<dbReference type="EMBL" id="MFPV01000031">
    <property type="protein sequence ID" value="OGH61893.1"/>
    <property type="molecule type" value="Genomic_DNA"/>
</dbReference>
<dbReference type="InterPro" id="IPR045864">
    <property type="entry name" value="aa-tRNA-synth_II/BPL/LPL"/>
</dbReference>
<evidence type="ECO:0000313" key="10">
    <source>
        <dbReference type="EMBL" id="OGH61893.1"/>
    </source>
</evidence>
<dbReference type="SUPFAM" id="SSF50249">
    <property type="entry name" value="Nucleic acid-binding proteins"/>
    <property type="match status" value="1"/>
</dbReference>
<evidence type="ECO:0000313" key="11">
    <source>
        <dbReference type="Proteomes" id="UP000176329"/>
    </source>
</evidence>
<evidence type="ECO:0000256" key="1">
    <source>
        <dbReference type="ARBA" id="ARBA00022598"/>
    </source>
</evidence>
<keyword evidence="5 7" id="KW-0030">Aminoacyl-tRNA synthetase</keyword>
<dbReference type="Pfam" id="PF01336">
    <property type="entry name" value="tRNA_anti-codon"/>
    <property type="match status" value="1"/>
</dbReference>
<comment type="catalytic activity">
    <reaction evidence="6 7 8">
        <text>tRNA(Lys) + L-lysine + ATP = L-lysyl-tRNA(Lys) + AMP + diphosphate</text>
        <dbReference type="Rhea" id="RHEA:20792"/>
        <dbReference type="Rhea" id="RHEA-COMP:9696"/>
        <dbReference type="Rhea" id="RHEA-COMP:9697"/>
        <dbReference type="ChEBI" id="CHEBI:30616"/>
        <dbReference type="ChEBI" id="CHEBI:32551"/>
        <dbReference type="ChEBI" id="CHEBI:33019"/>
        <dbReference type="ChEBI" id="CHEBI:78442"/>
        <dbReference type="ChEBI" id="CHEBI:78529"/>
        <dbReference type="ChEBI" id="CHEBI:456215"/>
        <dbReference type="EC" id="6.1.1.6"/>
    </reaction>
</comment>
<dbReference type="InterPro" id="IPR002313">
    <property type="entry name" value="Lys-tRNA-ligase_II"/>
</dbReference>
<reference evidence="10 11" key="1">
    <citation type="journal article" date="2016" name="Nat. Commun.">
        <title>Thousands of microbial genomes shed light on interconnected biogeochemical processes in an aquifer system.</title>
        <authorList>
            <person name="Anantharaman K."/>
            <person name="Brown C.T."/>
            <person name="Hug L.A."/>
            <person name="Sharon I."/>
            <person name="Castelle C.J."/>
            <person name="Probst A.J."/>
            <person name="Thomas B.C."/>
            <person name="Singh A."/>
            <person name="Wilkins M.J."/>
            <person name="Karaoz U."/>
            <person name="Brodie E.L."/>
            <person name="Williams K.H."/>
            <person name="Hubbard S.S."/>
            <person name="Banfield J.F."/>
        </authorList>
    </citation>
    <scope>NUCLEOTIDE SEQUENCE [LARGE SCALE GENOMIC DNA]</scope>
</reference>
<dbReference type="Gene3D" id="3.30.930.10">
    <property type="entry name" value="Bira Bifunctional Protein, Domain 2"/>
    <property type="match status" value="1"/>
</dbReference>
<comment type="caution">
    <text evidence="7">Lacks conserved residue(s) required for the propagation of feature annotation.</text>
</comment>
<dbReference type="AlphaFoldDB" id="A0A1F6LRH9"/>
<feature type="binding site" evidence="7">
    <location>
        <position position="411"/>
    </location>
    <ligand>
        <name>Mg(2+)</name>
        <dbReference type="ChEBI" id="CHEBI:18420"/>
        <label>1</label>
    </ligand>
</feature>
<evidence type="ECO:0000256" key="3">
    <source>
        <dbReference type="ARBA" id="ARBA00022741"/>
    </source>
</evidence>
<accession>A0A1F6LRH9</accession>
<evidence type="ECO:0000259" key="9">
    <source>
        <dbReference type="PROSITE" id="PS50862"/>
    </source>
</evidence>
<dbReference type="PRINTS" id="PR00982">
    <property type="entry name" value="TRNASYNTHLYS"/>
</dbReference>
<dbReference type="InterPro" id="IPR018149">
    <property type="entry name" value="Lys-tRNA-synth_II_C"/>
</dbReference>
<feature type="domain" description="Aminoacyl-transfer RNA synthetases class-II family profile" evidence="9">
    <location>
        <begin position="172"/>
        <end position="493"/>
    </location>
</feature>
<dbReference type="Pfam" id="PF00152">
    <property type="entry name" value="tRNA-synt_2"/>
    <property type="match status" value="1"/>
</dbReference>
<dbReference type="InterPro" id="IPR044136">
    <property type="entry name" value="Lys-tRNA-ligase_II_N"/>
</dbReference>
<dbReference type="GO" id="GO:0000049">
    <property type="term" value="F:tRNA binding"/>
    <property type="evidence" value="ECO:0007669"/>
    <property type="project" value="TreeGrafter"/>
</dbReference>
<comment type="similarity">
    <text evidence="7">Belongs to the class-II aminoacyl-tRNA synthetase family.</text>
</comment>
<dbReference type="Gene3D" id="2.40.50.140">
    <property type="entry name" value="Nucleic acid-binding proteins"/>
    <property type="match status" value="1"/>
</dbReference>
<organism evidence="10 11">
    <name type="scientific">Candidatus Magasanikbacteria bacterium RIFCSPHIGHO2_01_FULL_50_8</name>
    <dbReference type="NCBI Taxonomy" id="1798674"/>
    <lineage>
        <taxon>Bacteria</taxon>
        <taxon>Candidatus Magasanikiibacteriota</taxon>
    </lineage>
</organism>
<dbReference type="GO" id="GO:0006430">
    <property type="term" value="P:lysyl-tRNA aminoacylation"/>
    <property type="evidence" value="ECO:0007669"/>
    <property type="project" value="UniProtKB-UniRule"/>
</dbReference>
<keyword evidence="3 7" id="KW-0547">Nucleotide-binding</keyword>
<dbReference type="InterPro" id="IPR004364">
    <property type="entry name" value="Aa-tRNA-synt_II"/>
</dbReference>
<sequence length="497" mass="56421">MDETVGHRSEEEVRLEKLRELQSRGIDAYSDEVHRTHLVSDLIAQFDALQTATAVVIVDGRLTSARWHGGSAFADVADRSGRIQLHLRRDVIGEDSYATIKNLFDVGDFIEVTGTLIMTKVGEKTVEVTQMRLLSKALRPLPEKWHGLQDIEIRYRQRELDLLSNAEVRDRFIIRSKMISAMRQFLDAADFLEVETPMLQPIPGGASARPFVTHHNALDTDFFLRIAPELYLKRLVVGGFEKVYEIGRCFRNEGIDYAHNPEFTMMELYWAYAHKDEFVMFLENLVTHMIGTAFHSLQIPFGEMVLNFDSPWPRKTFREVIIDACGIDIDEHHTREQLASAVAAQGIAIDFEGCVGVGECYDQLFKKTARPQLVQPTWVFDYPIELKPLTKALVSDPAKSASVQLVVNGAEIVNAYYHELNDPVEQRRRFAEQQSLRDAGSEEAQWMDEDFVRSLEHGMPPTSGVGIGIDRLVAFITNSPNLKESILFPTLRPVSKE</sequence>
<comment type="subcellular location">
    <subcellularLocation>
        <location evidence="7">Cytoplasm</location>
    </subcellularLocation>
</comment>
<comment type="subunit">
    <text evidence="7">Homodimer.</text>
</comment>
<dbReference type="HAMAP" id="MF_00252">
    <property type="entry name" value="Lys_tRNA_synth_class2"/>
    <property type="match status" value="1"/>
</dbReference>
<keyword evidence="7 8" id="KW-0460">Magnesium</keyword>
<keyword evidence="1 7" id="KW-0436">Ligase</keyword>
<dbReference type="SUPFAM" id="SSF55681">
    <property type="entry name" value="Class II aaRS and biotin synthetases"/>
    <property type="match status" value="1"/>
</dbReference>
<evidence type="ECO:0000256" key="7">
    <source>
        <dbReference type="HAMAP-Rule" id="MF_00252"/>
    </source>
</evidence>
<evidence type="ECO:0000256" key="2">
    <source>
        <dbReference type="ARBA" id="ARBA00022723"/>
    </source>
</evidence>
<dbReference type="InterPro" id="IPR004365">
    <property type="entry name" value="NA-bd_OB_tRNA"/>
</dbReference>